<gene>
    <name evidence="12" type="ORF">SAMN05660330_00843</name>
</gene>
<dbReference type="SUPFAM" id="SSF102114">
    <property type="entry name" value="Radical SAM enzymes"/>
    <property type="match status" value="1"/>
</dbReference>
<dbReference type="GO" id="GO:0016829">
    <property type="term" value="F:lyase activity"/>
    <property type="evidence" value="ECO:0007669"/>
    <property type="project" value="UniProtKB-KW"/>
</dbReference>
<dbReference type="OrthoDB" id="9782387at2"/>
<dbReference type="STRING" id="91360.SAMN05660330_00843"/>
<evidence type="ECO:0000256" key="7">
    <source>
        <dbReference type="ARBA" id="ARBA00023002"/>
    </source>
</evidence>
<evidence type="ECO:0000259" key="10">
    <source>
        <dbReference type="PROSITE" id="PS51379"/>
    </source>
</evidence>
<evidence type="ECO:0000256" key="5">
    <source>
        <dbReference type="ARBA" id="ARBA00022691"/>
    </source>
</evidence>
<dbReference type="PROSITE" id="PS01087">
    <property type="entry name" value="RADICAL_ACTIVATING"/>
    <property type="match status" value="1"/>
</dbReference>
<dbReference type="SFLD" id="SFLDG01118">
    <property type="entry name" value="activating_enzymes__group_2"/>
    <property type="match status" value="1"/>
</dbReference>
<evidence type="ECO:0000313" key="13">
    <source>
        <dbReference type="Proteomes" id="UP000199073"/>
    </source>
</evidence>
<dbReference type="SFLD" id="SFLDG01066">
    <property type="entry name" value="organic_radical-activating_enz"/>
    <property type="match status" value="1"/>
</dbReference>
<dbReference type="PIRSF" id="PIRSF000371">
    <property type="entry name" value="PFL_act_enz"/>
    <property type="match status" value="1"/>
</dbReference>
<dbReference type="NCBIfam" id="TIGR02494">
    <property type="entry name" value="PFLE_PFLC"/>
    <property type="match status" value="1"/>
</dbReference>
<dbReference type="InterPro" id="IPR040074">
    <property type="entry name" value="BssD/PflA/YjjW"/>
</dbReference>
<sequence>MKRQYNPDVAGTIFNIQRFSVHDGPGIRTVVFIKGCTLRCLWCSNPESIESRLQLGVYPDRCIGIDKCGQCRQAAPDQSALIVENNRITRIESENQLDYTVCASVCPTNAIKVWGQRVTVAEVLHEVLKDKDFYLESGGGITLSGGEALIQPQFTIELLRAARAEGINTCMETALNYRQKTLDEALPLIDLLFCDLKHMDCEKHLQFTAVSNQLILANIKHVVASGKPTIIRIPVVPEHNGTEENIRATARFIKEELNGKILQVQLLPFRKLGEDKYASLGREYPMATLVTPEREVWEKTLLSLAEVMREYGVPAVAGTNHKISV</sequence>
<evidence type="ECO:0000256" key="1">
    <source>
        <dbReference type="ARBA" id="ARBA00001966"/>
    </source>
</evidence>
<keyword evidence="12" id="KW-0456">Lyase</keyword>
<keyword evidence="4" id="KW-0004">4Fe-4S</keyword>
<evidence type="ECO:0000256" key="2">
    <source>
        <dbReference type="ARBA" id="ARBA00009777"/>
    </source>
</evidence>
<dbReference type="PANTHER" id="PTHR30352">
    <property type="entry name" value="PYRUVATE FORMATE-LYASE-ACTIVATING ENZYME"/>
    <property type="match status" value="1"/>
</dbReference>
<feature type="domain" description="4Fe-4S ferredoxin-type" evidence="10">
    <location>
        <begin position="53"/>
        <end position="86"/>
    </location>
</feature>
<keyword evidence="8" id="KW-0408">Iron</keyword>
<dbReference type="SUPFAM" id="SSF54862">
    <property type="entry name" value="4Fe-4S ferredoxins"/>
    <property type="match status" value="1"/>
</dbReference>
<dbReference type="InterPro" id="IPR058240">
    <property type="entry name" value="rSAM_sf"/>
</dbReference>
<dbReference type="PANTHER" id="PTHR30352:SF4">
    <property type="entry name" value="PYRUVATE FORMATE-LYASE 2-ACTIVATING ENZYME"/>
    <property type="match status" value="1"/>
</dbReference>
<proteinExistence type="inferred from homology"/>
<dbReference type="Pfam" id="PF13353">
    <property type="entry name" value="Fer4_12"/>
    <property type="match status" value="1"/>
</dbReference>
<protein>
    <submittedName>
        <fullName evidence="12">Pyruvate formate lyase activating enzyme</fullName>
    </submittedName>
</protein>
<feature type="domain" description="Radical SAM core" evidence="11">
    <location>
        <begin position="22"/>
        <end position="309"/>
    </location>
</feature>
<evidence type="ECO:0000256" key="4">
    <source>
        <dbReference type="ARBA" id="ARBA00022485"/>
    </source>
</evidence>
<organism evidence="12 13">
    <name type="scientific">Desulforhopalus singaporensis</name>
    <dbReference type="NCBI Taxonomy" id="91360"/>
    <lineage>
        <taxon>Bacteria</taxon>
        <taxon>Pseudomonadati</taxon>
        <taxon>Thermodesulfobacteriota</taxon>
        <taxon>Desulfobulbia</taxon>
        <taxon>Desulfobulbales</taxon>
        <taxon>Desulfocapsaceae</taxon>
        <taxon>Desulforhopalus</taxon>
    </lineage>
</organism>
<keyword evidence="7" id="KW-0560">Oxidoreductase</keyword>
<comment type="cofactor">
    <cofactor evidence="1">
        <name>[4Fe-4S] cluster</name>
        <dbReference type="ChEBI" id="CHEBI:49883"/>
    </cofactor>
</comment>
<keyword evidence="12" id="KW-0670">Pyruvate</keyword>
<evidence type="ECO:0000313" key="12">
    <source>
        <dbReference type="EMBL" id="SDO71342.1"/>
    </source>
</evidence>
<accession>A0A1H0LSY4</accession>
<dbReference type="InterPro" id="IPR017896">
    <property type="entry name" value="4Fe4S_Fe-S-bd"/>
</dbReference>
<dbReference type="GO" id="GO:0051539">
    <property type="term" value="F:4 iron, 4 sulfur cluster binding"/>
    <property type="evidence" value="ECO:0007669"/>
    <property type="project" value="UniProtKB-KW"/>
</dbReference>
<evidence type="ECO:0000259" key="11">
    <source>
        <dbReference type="PROSITE" id="PS51918"/>
    </source>
</evidence>
<dbReference type="Proteomes" id="UP000199073">
    <property type="component" value="Unassembled WGS sequence"/>
</dbReference>
<comment type="similarity">
    <text evidence="2">Belongs to the organic radical-activating enzymes family.</text>
</comment>
<evidence type="ECO:0000256" key="9">
    <source>
        <dbReference type="ARBA" id="ARBA00023014"/>
    </source>
</evidence>
<evidence type="ECO:0000256" key="8">
    <source>
        <dbReference type="ARBA" id="ARBA00023004"/>
    </source>
</evidence>
<dbReference type="InterPro" id="IPR034457">
    <property type="entry name" value="Organic_radical-activating"/>
</dbReference>
<dbReference type="PROSITE" id="PS51918">
    <property type="entry name" value="RADICAL_SAM"/>
    <property type="match status" value="1"/>
</dbReference>
<keyword evidence="6" id="KW-0479">Metal-binding</keyword>
<keyword evidence="5" id="KW-0949">S-adenosyl-L-methionine</keyword>
<dbReference type="GO" id="GO:0016491">
    <property type="term" value="F:oxidoreductase activity"/>
    <property type="evidence" value="ECO:0007669"/>
    <property type="project" value="UniProtKB-KW"/>
</dbReference>
<evidence type="ECO:0000256" key="6">
    <source>
        <dbReference type="ARBA" id="ARBA00022723"/>
    </source>
</evidence>
<dbReference type="AlphaFoldDB" id="A0A1H0LSY4"/>
<dbReference type="GO" id="GO:0046872">
    <property type="term" value="F:metal ion binding"/>
    <property type="evidence" value="ECO:0007669"/>
    <property type="project" value="UniProtKB-KW"/>
</dbReference>
<dbReference type="RefSeq" id="WP_092220104.1">
    <property type="nucleotide sequence ID" value="NZ_FNJI01000005.1"/>
</dbReference>
<dbReference type="InterPro" id="IPR001989">
    <property type="entry name" value="Radical_activat_CS"/>
</dbReference>
<dbReference type="PROSITE" id="PS51379">
    <property type="entry name" value="4FE4S_FER_2"/>
    <property type="match status" value="1"/>
</dbReference>
<dbReference type="Gene3D" id="3.20.20.70">
    <property type="entry name" value="Aldolase class I"/>
    <property type="match status" value="1"/>
</dbReference>
<comment type="subunit">
    <text evidence="3">Monomer.</text>
</comment>
<dbReference type="InterPro" id="IPR007197">
    <property type="entry name" value="rSAM"/>
</dbReference>
<name>A0A1H0LSY4_9BACT</name>
<evidence type="ECO:0000256" key="3">
    <source>
        <dbReference type="ARBA" id="ARBA00011245"/>
    </source>
</evidence>
<keyword evidence="13" id="KW-1185">Reference proteome</keyword>
<dbReference type="InterPro" id="IPR013785">
    <property type="entry name" value="Aldolase_TIM"/>
</dbReference>
<dbReference type="InterPro" id="IPR012839">
    <property type="entry name" value="Organic_radical_activase"/>
</dbReference>
<keyword evidence="9" id="KW-0411">Iron-sulfur</keyword>
<dbReference type="EMBL" id="FNJI01000005">
    <property type="protein sequence ID" value="SDO71342.1"/>
    <property type="molecule type" value="Genomic_DNA"/>
</dbReference>
<dbReference type="SFLD" id="SFLDS00029">
    <property type="entry name" value="Radical_SAM"/>
    <property type="match status" value="1"/>
</dbReference>
<reference evidence="12 13" key="1">
    <citation type="submission" date="2016-10" db="EMBL/GenBank/DDBJ databases">
        <authorList>
            <person name="de Groot N.N."/>
        </authorList>
    </citation>
    <scope>NUCLEOTIDE SEQUENCE [LARGE SCALE GENOMIC DNA]</scope>
    <source>
        <strain evidence="12 13">DSM 12130</strain>
    </source>
</reference>